<keyword evidence="2" id="KW-0472">Membrane</keyword>
<proteinExistence type="inferred from homology"/>
<organism evidence="3">
    <name type="scientific">Vibrio chaetopteri</name>
    <dbReference type="NCBI Taxonomy" id="3016528"/>
    <lineage>
        <taxon>Bacteria</taxon>
        <taxon>Pseudomonadati</taxon>
        <taxon>Pseudomonadota</taxon>
        <taxon>Gammaproteobacteria</taxon>
        <taxon>Vibrionales</taxon>
        <taxon>Vibrionaceae</taxon>
        <taxon>Vibrio</taxon>
    </lineage>
</organism>
<evidence type="ECO:0000256" key="2">
    <source>
        <dbReference type="SAM" id="Phobius"/>
    </source>
</evidence>
<sequence length="264" mass="29420">MEVRPTAVAGRFYFADANQLHQHLTQLLSLYNEVAKLDDNHPLSGLIVPHAGFIFSGSTAAAAYSLLKDTKNQFKRVLLVGPNHRVAFHGCALPKHRSFSTPLGNIPLDTRAIEHLVNDPHCHYNDHAHAEEHCLEVQLPFLQHCLSDFELIPLLTGTVDPIDVAHLIEPYWDDTTLLVISSDLSHFHPYEECDDIDTKSCNKIEAGKPLTSKEACGYLGINAANKLIKQQRCQLKRLSRTNSGDSPHGDRNKVVGYVSYAISR</sequence>
<dbReference type="EMBL" id="CP115921">
    <property type="protein sequence ID" value="XCD17957.1"/>
    <property type="molecule type" value="Genomic_DNA"/>
</dbReference>
<name>A0AAU8BQ96_9VIBR</name>
<dbReference type="NCBIfam" id="TIGR04336">
    <property type="entry name" value="AmmeMemoSam_B"/>
    <property type="match status" value="1"/>
</dbReference>
<dbReference type="PANTHER" id="PTHR11060">
    <property type="entry name" value="PROTEIN MEMO1"/>
    <property type="match status" value="1"/>
</dbReference>
<dbReference type="RefSeq" id="WP_353499119.1">
    <property type="nucleotide sequence ID" value="NZ_CP115921.1"/>
</dbReference>
<dbReference type="CDD" id="cd07361">
    <property type="entry name" value="MEMO_like"/>
    <property type="match status" value="1"/>
</dbReference>
<keyword evidence="2" id="KW-1133">Transmembrane helix</keyword>
<evidence type="ECO:0000313" key="3">
    <source>
        <dbReference type="EMBL" id="XCD17957.1"/>
    </source>
</evidence>
<keyword evidence="2" id="KW-0812">Transmembrane</keyword>
<dbReference type="Pfam" id="PF01875">
    <property type="entry name" value="Memo"/>
    <property type="match status" value="1"/>
</dbReference>
<gene>
    <name evidence="3" type="primary">amrB</name>
    <name evidence="3" type="ORF">PG915_21985</name>
</gene>
<dbReference type="KEGG" id="vck:PG915_21985"/>
<dbReference type="PANTHER" id="PTHR11060:SF0">
    <property type="entry name" value="PROTEIN MEMO1"/>
    <property type="match status" value="1"/>
</dbReference>
<dbReference type="InterPro" id="IPR002737">
    <property type="entry name" value="MEMO1_fam"/>
</dbReference>
<evidence type="ECO:0000256" key="1">
    <source>
        <dbReference type="ARBA" id="ARBA00006315"/>
    </source>
</evidence>
<comment type="similarity">
    <text evidence="1">Belongs to the MEMO1 family.</text>
</comment>
<dbReference type="Gene3D" id="3.40.830.10">
    <property type="entry name" value="LigB-like"/>
    <property type="match status" value="1"/>
</dbReference>
<feature type="transmembrane region" description="Helical" evidence="2">
    <location>
        <begin position="47"/>
        <end position="67"/>
    </location>
</feature>
<dbReference type="AlphaFoldDB" id="A0AAU8BQ96"/>
<accession>A0AAU8BQ96</accession>
<reference evidence="3" key="1">
    <citation type="submission" date="2023-01" db="EMBL/GenBank/DDBJ databases">
        <title>Vibrio sp. CB1-14 genome sequencing.</title>
        <authorList>
            <person name="Otstavnykh N."/>
            <person name="Isaeva M."/>
            <person name="Meleshko D."/>
        </authorList>
    </citation>
    <scope>NUCLEOTIDE SEQUENCE</scope>
    <source>
        <strain evidence="3">CB1-14</strain>
    </source>
</reference>
<protein>
    <submittedName>
        <fullName evidence="3">AmmeMemoRadiSam system protein B</fullName>
    </submittedName>
</protein>